<evidence type="ECO:0000313" key="1">
    <source>
        <dbReference type="EMBL" id="KAI0035148.1"/>
    </source>
</evidence>
<organism evidence="1 2">
    <name type="scientific">Vararia minispora EC-137</name>
    <dbReference type="NCBI Taxonomy" id="1314806"/>
    <lineage>
        <taxon>Eukaryota</taxon>
        <taxon>Fungi</taxon>
        <taxon>Dikarya</taxon>
        <taxon>Basidiomycota</taxon>
        <taxon>Agaricomycotina</taxon>
        <taxon>Agaricomycetes</taxon>
        <taxon>Russulales</taxon>
        <taxon>Lachnocladiaceae</taxon>
        <taxon>Vararia</taxon>
    </lineage>
</organism>
<reference evidence="1" key="2">
    <citation type="journal article" date="2022" name="New Phytol.">
        <title>Evolutionary transition to the ectomycorrhizal habit in the genomes of a hyperdiverse lineage of mushroom-forming fungi.</title>
        <authorList>
            <person name="Looney B."/>
            <person name="Miyauchi S."/>
            <person name="Morin E."/>
            <person name="Drula E."/>
            <person name="Courty P.E."/>
            <person name="Kohler A."/>
            <person name="Kuo A."/>
            <person name="LaButti K."/>
            <person name="Pangilinan J."/>
            <person name="Lipzen A."/>
            <person name="Riley R."/>
            <person name="Andreopoulos W."/>
            <person name="He G."/>
            <person name="Johnson J."/>
            <person name="Nolan M."/>
            <person name="Tritt A."/>
            <person name="Barry K.W."/>
            <person name="Grigoriev I.V."/>
            <person name="Nagy L.G."/>
            <person name="Hibbett D."/>
            <person name="Henrissat B."/>
            <person name="Matheny P.B."/>
            <person name="Labbe J."/>
            <person name="Martin F.M."/>
        </authorList>
    </citation>
    <scope>NUCLEOTIDE SEQUENCE</scope>
    <source>
        <strain evidence="1">EC-137</strain>
    </source>
</reference>
<protein>
    <submittedName>
        <fullName evidence="1">Uncharacterized protein</fullName>
    </submittedName>
</protein>
<keyword evidence="2" id="KW-1185">Reference proteome</keyword>
<dbReference type="Proteomes" id="UP000814128">
    <property type="component" value="Unassembled WGS sequence"/>
</dbReference>
<evidence type="ECO:0000313" key="2">
    <source>
        <dbReference type="Proteomes" id="UP000814128"/>
    </source>
</evidence>
<name>A0ACB8QTY5_9AGAM</name>
<gene>
    <name evidence="1" type="ORF">K488DRAFT_83353</name>
</gene>
<sequence length="509" mass="58265">MSPKSSIPRTAPSHTARATQKSFLPPGTFSGRGIVWKKPWYRTWEDIEEGFKKAYDPKEHISDRIYEAAQDFQEWPRPPSENRPGEEDSLNHLWDQFRIYIGLSYRPTVPSLARPEDLHPQEDDDSDCEEGATASLGALPVRQRTRARFRVPTSYRVFRGIGAPYDDHDDQAAEQGMTTREQYVRHIEERDDNMDRFIQNPEQAMKHLFSAYFWAYQLVTAKKALLNMPVLALFFLRHLRRSGAFDAEDVPRLEAAISVVERAQFELRQMVFVASRFPDEFSKRCHLHWAFHTHSVDGTSSSPFAHDITRLQNAIVGHLDHWGAFQDDPADHVIPHGDESKWIHPLLHPSLDHTHELGVAESSVRRIVDVRPPTGEFSHEPGRSEAEEIEAELTCDLYAVTLAPVPGWRSWKGQWDEVEPPTFDGSRDTRGEIITLLVDSESVEARVKLPGQQQTESVGRALSQCCGMMIAARWVELVPKKADGPGRFWFMDQYIGMLPSYYTPDKPQL</sequence>
<accession>A0ACB8QTY5</accession>
<proteinExistence type="predicted"/>
<reference evidence="1" key="1">
    <citation type="submission" date="2021-02" db="EMBL/GenBank/DDBJ databases">
        <authorList>
            <consortium name="DOE Joint Genome Institute"/>
            <person name="Ahrendt S."/>
            <person name="Looney B.P."/>
            <person name="Miyauchi S."/>
            <person name="Morin E."/>
            <person name="Drula E."/>
            <person name="Courty P.E."/>
            <person name="Chicoki N."/>
            <person name="Fauchery L."/>
            <person name="Kohler A."/>
            <person name="Kuo A."/>
            <person name="Labutti K."/>
            <person name="Pangilinan J."/>
            <person name="Lipzen A."/>
            <person name="Riley R."/>
            <person name="Andreopoulos W."/>
            <person name="He G."/>
            <person name="Johnson J."/>
            <person name="Barry K.W."/>
            <person name="Grigoriev I.V."/>
            <person name="Nagy L."/>
            <person name="Hibbett D."/>
            <person name="Henrissat B."/>
            <person name="Matheny P.B."/>
            <person name="Labbe J."/>
            <person name="Martin F."/>
        </authorList>
    </citation>
    <scope>NUCLEOTIDE SEQUENCE</scope>
    <source>
        <strain evidence="1">EC-137</strain>
    </source>
</reference>
<dbReference type="EMBL" id="MU273489">
    <property type="protein sequence ID" value="KAI0035148.1"/>
    <property type="molecule type" value="Genomic_DNA"/>
</dbReference>
<comment type="caution">
    <text evidence="1">The sequence shown here is derived from an EMBL/GenBank/DDBJ whole genome shotgun (WGS) entry which is preliminary data.</text>
</comment>